<keyword evidence="2" id="KW-1185">Reference proteome</keyword>
<dbReference type="Gene3D" id="1.20.120.330">
    <property type="entry name" value="Nucleotidyltransferases domain 2"/>
    <property type="match status" value="1"/>
</dbReference>
<accession>A0ABQ2CMD6</accession>
<proteinExistence type="predicted"/>
<gene>
    <name evidence="1" type="ORF">GCM10007175_30240</name>
</gene>
<evidence type="ECO:0000313" key="2">
    <source>
        <dbReference type="Proteomes" id="UP000658754"/>
    </source>
</evidence>
<name>A0ABQ2CMD6_9MICC</name>
<organism evidence="1 2">
    <name type="scientific">Pseudarthrobacter scleromae</name>
    <dbReference type="NCBI Taxonomy" id="158897"/>
    <lineage>
        <taxon>Bacteria</taxon>
        <taxon>Bacillati</taxon>
        <taxon>Actinomycetota</taxon>
        <taxon>Actinomycetes</taxon>
        <taxon>Micrococcales</taxon>
        <taxon>Micrococcaceae</taxon>
        <taxon>Pseudarthrobacter</taxon>
    </lineage>
</organism>
<dbReference type="Proteomes" id="UP000658754">
    <property type="component" value="Unassembled WGS sequence"/>
</dbReference>
<sequence length="157" mass="17917">MLELWKEGVTIEAALSRPLDDVMAQTVADRLDLADEFIDMAERLMRSRFDMSRPAIARYYYAMYHSMRAASFQSLGGDDHEQHTVLSQKGVPNDYPNQSLASNELKNARLLRNEADYEQYPKASSYFKAAARDLRPVALAFVQNSRHYVTSKGNPYS</sequence>
<protein>
    <recommendedName>
        <fullName evidence="3">HEPN domain-containing protein</fullName>
    </recommendedName>
</protein>
<evidence type="ECO:0008006" key="3">
    <source>
        <dbReference type="Google" id="ProtNLM"/>
    </source>
</evidence>
<reference evidence="2" key="1">
    <citation type="journal article" date="2019" name="Int. J. Syst. Evol. Microbiol.">
        <title>The Global Catalogue of Microorganisms (GCM) 10K type strain sequencing project: providing services to taxonomists for standard genome sequencing and annotation.</title>
        <authorList>
            <consortium name="The Broad Institute Genomics Platform"/>
            <consortium name="The Broad Institute Genome Sequencing Center for Infectious Disease"/>
            <person name="Wu L."/>
            <person name="Ma J."/>
        </authorList>
    </citation>
    <scope>NUCLEOTIDE SEQUENCE [LARGE SCALE GENOMIC DNA]</scope>
    <source>
        <strain evidence="2">CGMCC 1.3601</strain>
    </source>
</reference>
<dbReference type="EMBL" id="BMKV01000005">
    <property type="protein sequence ID" value="GGI90743.1"/>
    <property type="molecule type" value="Genomic_DNA"/>
</dbReference>
<comment type="caution">
    <text evidence="1">The sequence shown here is derived from an EMBL/GenBank/DDBJ whole genome shotgun (WGS) entry which is preliminary data.</text>
</comment>
<evidence type="ECO:0000313" key="1">
    <source>
        <dbReference type="EMBL" id="GGI90743.1"/>
    </source>
</evidence>